<dbReference type="PRINTS" id="PR01857">
    <property type="entry name" value="ADAMTSFAMILY"/>
</dbReference>
<feature type="compositionally biased region" description="Basic and acidic residues" evidence="4">
    <location>
        <begin position="729"/>
        <end position="744"/>
    </location>
</feature>
<comment type="subcellular location">
    <subcellularLocation>
        <location evidence="1">Secreted</location>
    </subcellularLocation>
</comment>
<dbReference type="Gene3D" id="2.60.120.830">
    <property type="match status" value="1"/>
</dbReference>
<keyword evidence="8" id="KW-1185">Reference proteome</keyword>
<dbReference type="Proteomes" id="UP001217089">
    <property type="component" value="Unassembled WGS sequence"/>
</dbReference>
<keyword evidence="3" id="KW-1015">Disulfide bond</keyword>
<keyword evidence="2" id="KW-0964">Secreted</keyword>
<feature type="compositionally biased region" description="Basic residues" evidence="4">
    <location>
        <begin position="457"/>
        <end position="468"/>
    </location>
</feature>
<comment type="caution">
    <text evidence="7">The sequence shown here is derived from an EMBL/GenBank/DDBJ whole genome shotgun (WGS) entry which is preliminary data.</text>
</comment>
<dbReference type="InterPro" id="IPR013273">
    <property type="entry name" value="ADAMTS/ADAMTS-like"/>
</dbReference>
<dbReference type="Pfam" id="PF19030">
    <property type="entry name" value="TSP1_ADAMTS"/>
    <property type="match status" value="3"/>
</dbReference>
<evidence type="ECO:0000313" key="7">
    <source>
        <dbReference type="EMBL" id="KAJ8304905.1"/>
    </source>
</evidence>
<dbReference type="Pfam" id="PF00090">
    <property type="entry name" value="TSP_1"/>
    <property type="match status" value="1"/>
</dbReference>
<feature type="region of interest" description="Disordered" evidence="4">
    <location>
        <begin position="720"/>
        <end position="744"/>
    </location>
</feature>
<dbReference type="InterPro" id="IPR010294">
    <property type="entry name" value="ADAMTS_spacer1"/>
</dbReference>
<feature type="domain" description="ADAMTS/ADAMTS-like cysteine-rich" evidence="6">
    <location>
        <begin position="132"/>
        <end position="206"/>
    </location>
</feature>
<dbReference type="Gene3D" id="2.20.100.10">
    <property type="entry name" value="Thrombospondin type-1 (TSP1) repeat"/>
    <property type="match status" value="4"/>
</dbReference>
<feature type="domain" description="ADAMTS/ADAMTS-like Spacer 1" evidence="5">
    <location>
        <begin position="210"/>
        <end position="323"/>
    </location>
</feature>
<feature type="compositionally biased region" description="Basic and acidic residues" evidence="4">
    <location>
        <begin position="469"/>
        <end position="478"/>
    </location>
</feature>
<feature type="region of interest" description="Disordered" evidence="4">
    <location>
        <begin position="457"/>
        <end position="482"/>
    </location>
</feature>
<accession>A0ABQ9ENE5</accession>
<evidence type="ECO:0000313" key="8">
    <source>
        <dbReference type="Proteomes" id="UP001217089"/>
    </source>
</evidence>
<dbReference type="PROSITE" id="PS50092">
    <property type="entry name" value="TSP1"/>
    <property type="match status" value="3"/>
</dbReference>
<dbReference type="EMBL" id="JARBDR010000903">
    <property type="protein sequence ID" value="KAJ8304905.1"/>
    <property type="molecule type" value="Genomic_DNA"/>
</dbReference>
<evidence type="ECO:0000256" key="2">
    <source>
        <dbReference type="ARBA" id="ARBA00022525"/>
    </source>
</evidence>
<dbReference type="SMART" id="SM00209">
    <property type="entry name" value="TSP1"/>
    <property type="match status" value="4"/>
</dbReference>
<dbReference type="InterPro" id="IPR036383">
    <property type="entry name" value="TSP1_rpt_sf"/>
</dbReference>
<dbReference type="PANTHER" id="PTHR13723">
    <property type="entry name" value="ADAMTS A DISINTEGRIN AND METALLOPROTEASE WITH THROMBOSPONDIN MOTIFS PROTEASE"/>
    <property type="match status" value="1"/>
</dbReference>
<gene>
    <name evidence="7" type="ORF">KUTeg_018488</name>
</gene>
<dbReference type="PANTHER" id="PTHR13723:SF316">
    <property type="entry name" value="LONELY HEART, ISOFORM A"/>
    <property type="match status" value="1"/>
</dbReference>
<protein>
    <submittedName>
        <fullName evidence="7">Uncharacterized protein</fullName>
    </submittedName>
</protein>
<reference evidence="7 8" key="1">
    <citation type="submission" date="2022-12" db="EMBL/GenBank/DDBJ databases">
        <title>Chromosome-level genome of Tegillarca granosa.</title>
        <authorList>
            <person name="Kim J."/>
        </authorList>
    </citation>
    <scope>NUCLEOTIDE SEQUENCE [LARGE SCALE GENOMIC DNA]</scope>
    <source>
        <strain evidence="7">Teg-2019</strain>
        <tissue evidence="7">Adductor muscle</tissue>
    </source>
</reference>
<evidence type="ECO:0000256" key="4">
    <source>
        <dbReference type="SAM" id="MobiDB-lite"/>
    </source>
</evidence>
<organism evidence="7 8">
    <name type="scientific">Tegillarca granosa</name>
    <name type="common">Malaysian cockle</name>
    <name type="synonym">Anadara granosa</name>
    <dbReference type="NCBI Taxonomy" id="220873"/>
    <lineage>
        <taxon>Eukaryota</taxon>
        <taxon>Metazoa</taxon>
        <taxon>Spiralia</taxon>
        <taxon>Lophotrochozoa</taxon>
        <taxon>Mollusca</taxon>
        <taxon>Bivalvia</taxon>
        <taxon>Autobranchia</taxon>
        <taxon>Pteriomorphia</taxon>
        <taxon>Arcoida</taxon>
        <taxon>Arcoidea</taxon>
        <taxon>Arcidae</taxon>
        <taxon>Tegillarca</taxon>
    </lineage>
</organism>
<dbReference type="Pfam" id="PF19236">
    <property type="entry name" value="ADAMTS_CR_3"/>
    <property type="match status" value="1"/>
</dbReference>
<dbReference type="SUPFAM" id="SSF82895">
    <property type="entry name" value="TSP-1 type 1 repeat"/>
    <property type="match status" value="4"/>
</dbReference>
<proteinExistence type="predicted"/>
<evidence type="ECO:0000259" key="6">
    <source>
        <dbReference type="Pfam" id="PF19236"/>
    </source>
</evidence>
<sequence>MKVYRLDVAVLTISWFSVVQYSFVQARHKEEHIEDSHHNSRHSRSKNQDGWRTWGQWSACNAECGTGVAVRVRHCNHDSDRSQYEMCRGKKKEFRICNTQKCQRGQKTLRATLCSAHDNDDMGRGKRYRWIPYLLHTNRCELICRAAGRGFYNSFPEAVTNGSICNHKGTAVCIDGVCKKFGCDKIVGSHAVIDQCGVCGGDGTGCRLIREKYDDRRPNYGYSTIGIIPAGSTLINITQDRRTRNFLALKVRDGAYIINGNRRLSPEGEHRGAGTVFEYHRRKKLKCIAAECIFSEGPTNDDIELMLLTFGVNGGVSFSYAVPVRGVHQDHNMTTTQTSGFINPTVVDTPVGGTTLINNNEIDYNITDVIRVNEVITIPNEVPSVETNDDKGITVSTTILQDSNLLHNVTTFRNVENIKPTSPTISKDVSGQTSSKSIERNGRRMPKYTQSFKFMRKMRRKERRKKNKLDRSQNDKRYKNGRYPPIIVEDHFQGPDVDASGSQPSRTRGGVVIQVERDEGVMITGNERDGIRQYRYVVTGYTDCSTTCGPGRRQPKIQCMGNGRYVDERYCRSLTTPYAQTVECNNQPCNSRWEAGDWSSCSVTCGVGFEKRKVDCVQEISPNAFVSADDCEQADEPPDTRSCQRQNCSRWEVGLWSQCPVECGTGTQTRVALCLSEDMRLSTSCSLVDKPQTERSCNSNTRCRGFWFTGPWGKKSVALSGSSRSGASVHDDVELVTKQEKSSV</sequence>
<evidence type="ECO:0000256" key="3">
    <source>
        <dbReference type="ARBA" id="ARBA00023157"/>
    </source>
</evidence>
<dbReference type="Pfam" id="PF05986">
    <property type="entry name" value="ADAMTS_spacer1"/>
    <property type="match status" value="1"/>
</dbReference>
<dbReference type="InterPro" id="IPR000884">
    <property type="entry name" value="TSP1_rpt"/>
</dbReference>
<name>A0ABQ9ENE5_TEGGR</name>
<evidence type="ECO:0000259" key="5">
    <source>
        <dbReference type="Pfam" id="PF05986"/>
    </source>
</evidence>
<dbReference type="InterPro" id="IPR045371">
    <property type="entry name" value="ADAMTS_CR_3"/>
</dbReference>
<evidence type="ECO:0000256" key="1">
    <source>
        <dbReference type="ARBA" id="ARBA00004613"/>
    </source>
</evidence>
<dbReference type="InterPro" id="IPR050439">
    <property type="entry name" value="ADAMTS_ADAMTS-like"/>
</dbReference>